<comment type="subcellular location">
    <subcellularLocation>
        <location evidence="1 11">Cell outer membrane</location>
        <topology evidence="1 11">Multi-pass membrane protein</topology>
    </subcellularLocation>
</comment>
<dbReference type="SUPFAM" id="SSF56935">
    <property type="entry name" value="Porins"/>
    <property type="match status" value="1"/>
</dbReference>
<evidence type="ECO:0000256" key="1">
    <source>
        <dbReference type="ARBA" id="ARBA00004571"/>
    </source>
</evidence>
<dbReference type="Pfam" id="PF07715">
    <property type="entry name" value="Plug"/>
    <property type="match status" value="1"/>
</dbReference>
<keyword evidence="10 11" id="KW-0998">Cell outer membrane</keyword>
<keyword evidence="2 11" id="KW-0813">Transport</keyword>
<evidence type="ECO:0000313" key="15">
    <source>
        <dbReference type="Proteomes" id="UP000032749"/>
    </source>
</evidence>
<feature type="signal peptide" evidence="12">
    <location>
        <begin position="1"/>
        <end position="20"/>
    </location>
</feature>
<keyword evidence="14" id="KW-0675">Receptor</keyword>
<dbReference type="InterPro" id="IPR036942">
    <property type="entry name" value="Beta-barrel_TonB_sf"/>
</dbReference>
<keyword evidence="3 11" id="KW-1134">Transmembrane beta strand</keyword>
<dbReference type="HOGENOM" id="CLU_008287_15_2_6"/>
<dbReference type="AlphaFoldDB" id="R4YR93"/>
<dbReference type="GO" id="GO:0006826">
    <property type="term" value="P:iron ion transport"/>
    <property type="evidence" value="ECO:0007669"/>
    <property type="project" value="UniProtKB-KW"/>
</dbReference>
<protein>
    <submittedName>
        <fullName evidence="14">TonB-dependent receptor</fullName>
    </submittedName>
</protein>
<evidence type="ECO:0000256" key="8">
    <source>
        <dbReference type="ARBA" id="ARBA00023077"/>
    </source>
</evidence>
<dbReference type="PANTHER" id="PTHR32552:SF81">
    <property type="entry name" value="TONB-DEPENDENT OUTER MEMBRANE RECEPTOR"/>
    <property type="match status" value="1"/>
</dbReference>
<reference evidence="14 15" key="1">
    <citation type="journal article" date="2013" name="Nat. Commun.">
        <title>Genome sequence and functional genomic analysis of the oil-degrading bacterium Oleispira antarctica.</title>
        <authorList>
            <person name="Kube M."/>
            <person name="Chernikova T.N."/>
            <person name="Al-Ramahi Y."/>
            <person name="Beloqui A."/>
            <person name="Lopez-Cortez N."/>
            <person name="Guazzaroni M.E."/>
            <person name="Heipieper H.J."/>
            <person name="Klages S."/>
            <person name="Kotsyurbenko O.R."/>
            <person name="Langer I."/>
            <person name="Nechitaylo T.Y."/>
            <person name="Lunsdorf H."/>
            <person name="Fernandez M."/>
            <person name="Juarez S."/>
            <person name="Ciordia S."/>
            <person name="Singer A."/>
            <person name="Kagan O."/>
            <person name="Egorova O."/>
            <person name="Petit P.A."/>
            <person name="Stogios P."/>
            <person name="Kim Y."/>
            <person name="Tchigvintsev A."/>
            <person name="Flick R."/>
            <person name="Denaro R."/>
            <person name="Genovese M."/>
            <person name="Albar J.P."/>
            <person name="Reva O.N."/>
            <person name="Martinez-Gomariz M."/>
            <person name="Tran H."/>
            <person name="Ferrer M."/>
            <person name="Savchenko A."/>
            <person name="Yakunin A.F."/>
            <person name="Yakimov M.M."/>
            <person name="Golyshina O.V."/>
            <person name="Reinhardt R."/>
            <person name="Golyshin P.N."/>
        </authorList>
    </citation>
    <scope>NUCLEOTIDE SEQUENCE [LARGE SCALE GENOMIC DNA]</scope>
</reference>
<keyword evidence="5 11" id="KW-0812">Transmembrane</keyword>
<evidence type="ECO:0000313" key="14">
    <source>
        <dbReference type="EMBL" id="CCK77736.1"/>
    </source>
</evidence>
<evidence type="ECO:0000256" key="12">
    <source>
        <dbReference type="SAM" id="SignalP"/>
    </source>
</evidence>
<feature type="chain" id="PRO_5004383893" evidence="12">
    <location>
        <begin position="21"/>
        <end position="707"/>
    </location>
</feature>
<comment type="similarity">
    <text evidence="11">Belongs to the TonB-dependent receptor family.</text>
</comment>
<dbReference type="STRING" id="698738.OLEAN_C35600"/>
<evidence type="ECO:0000256" key="6">
    <source>
        <dbReference type="ARBA" id="ARBA00023004"/>
    </source>
</evidence>
<dbReference type="InterPro" id="IPR012910">
    <property type="entry name" value="Plug_dom"/>
</dbReference>
<evidence type="ECO:0000256" key="10">
    <source>
        <dbReference type="ARBA" id="ARBA00023237"/>
    </source>
</evidence>
<name>R4YR93_OLEAN</name>
<accession>R4YR93</accession>
<organism evidence="14 15">
    <name type="scientific">Oleispira antarctica RB-8</name>
    <dbReference type="NCBI Taxonomy" id="698738"/>
    <lineage>
        <taxon>Bacteria</taxon>
        <taxon>Pseudomonadati</taxon>
        <taxon>Pseudomonadota</taxon>
        <taxon>Gammaproteobacteria</taxon>
        <taxon>Oceanospirillales</taxon>
        <taxon>Oceanospirillaceae</taxon>
        <taxon>Oleispira</taxon>
    </lineage>
</organism>
<gene>
    <name evidence="14" type="ORF">OLEAN_C35600</name>
</gene>
<proteinExistence type="inferred from homology"/>
<evidence type="ECO:0000256" key="7">
    <source>
        <dbReference type="ARBA" id="ARBA00023065"/>
    </source>
</evidence>
<keyword evidence="4" id="KW-0410">Iron transport</keyword>
<evidence type="ECO:0000256" key="2">
    <source>
        <dbReference type="ARBA" id="ARBA00022448"/>
    </source>
</evidence>
<keyword evidence="7" id="KW-0406">Ion transport</keyword>
<dbReference type="GO" id="GO:0009279">
    <property type="term" value="C:cell outer membrane"/>
    <property type="evidence" value="ECO:0007669"/>
    <property type="project" value="UniProtKB-SubCell"/>
</dbReference>
<keyword evidence="8" id="KW-0798">TonB box</keyword>
<dbReference type="Gene3D" id="2.40.170.20">
    <property type="entry name" value="TonB-dependent receptor, beta-barrel domain"/>
    <property type="match status" value="1"/>
</dbReference>
<dbReference type="PROSITE" id="PS52016">
    <property type="entry name" value="TONB_DEPENDENT_REC_3"/>
    <property type="match status" value="1"/>
</dbReference>
<feature type="domain" description="TonB-dependent receptor plug" evidence="13">
    <location>
        <begin position="48"/>
        <end position="154"/>
    </location>
</feature>
<dbReference type="InterPro" id="IPR039426">
    <property type="entry name" value="TonB-dep_rcpt-like"/>
</dbReference>
<dbReference type="EMBL" id="FO203512">
    <property type="protein sequence ID" value="CCK77736.1"/>
    <property type="molecule type" value="Genomic_DNA"/>
</dbReference>
<evidence type="ECO:0000256" key="9">
    <source>
        <dbReference type="ARBA" id="ARBA00023136"/>
    </source>
</evidence>
<dbReference type="OrthoDB" id="127311at2"/>
<dbReference type="KEGG" id="oai:OLEAN_C35600"/>
<keyword evidence="6" id="KW-0408">Iron</keyword>
<evidence type="ECO:0000256" key="3">
    <source>
        <dbReference type="ARBA" id="ARBA00022452"/>
    </source>
</evidence>
<dbReference type="Proteomes" id="UP000032749">
    <property type="component" value="Chromosome"/>
</dbReference>
<evidence type="ECO:0000256" key="5">
    <source>
        <dbReference type="ARBA" id="ARBA00022692"/>
    </source>
</evidence>
<sequence length="707" mass="78284">MKTLPLSLAIASAISASMLANVAIAEQATKTVALDVVTVSADFRDTDVQELPEAVTVIGADNIALRSAEHLESVLSFAPNVNFSSGSSRGRYFQIRGIGERSQFVDPVNPSVGLMIDGIDMTGLGGAATLFDVQQVEVLRGPQGTRFGANALAGMINIQTKAATKETEGYVAGKFGNYNTHGQSAAISGSISDNVQGRIAVNSFQSEGYMENEYLDKSNTNNLDEVVARGKIQWQPDSDSEFRLTYLLVDIDNGYDAFTLDSSRNSLADEVGRDSQDTDAFAISYDRELSDALILEIDASASWNQTEYSYDEDWVSDSYPPKWGTVFDAYIRDEQRDSIEIRLLSGANGKIFSSTTDWVAGIYWMERDQDLERNRTGKSQYRNALAVQSFSTYVEFDTSISDTSSISYGVRAEQWKNDFSASDGVEGDTSEILFGGKVTLEQLITHNHLSYLSLARGYKPGGVNSDSDVSEDNRTFDTETNNTVELGFKSSLNNDDLKTRLAVFYIQRENQQIKSSYFDPASSSFQDYLANAAKGENYGLELESTWQLLDALKWDLSLGYLHSEFKEYEYEKNVYDASWTLIGSETVDKSGRSQAHAPEYSLATGVHFSPSEFLTLSIESEAKDEFYFSDSHDEKSRAYVIWHAQAAFKDGPFEVSLYGRNLTNKETDVRGFGGFSNDARSTQPDDEGRYAQLGEPRLVGIEGRYNF</sequence>
<dbReference type="PATRIC" id="fig|698738.3.peg.3706"/>
<evidence type="ECO:0000259" key="13">
    <source>
        <dbReference type="Pfam" id="PF07715"/>
    </source>
</evidence>
<keyword evidence="9 11" id="KW-0472">Membrane</keyword>
<evidence type="ECO:0000256" key="4">
    <source>
        <dbReference type="ARBA" id="ARBA00022496"/>
    </source>
</evidence>
<keyword evidence="15" id="KW-1185">Reference proteome</keyword>
<keyword evidence="12" id="KW-0732">Signal</keyword>
<evidence type="ECO:0000256" key="11">
    <source>
        <dbReference type="PROSITE-ProRule" id="PRU01360"/>
    </source>
</evidence>
<dbReference type="PANTHER" id="PTHR32552">
    <property type="entry name" value="FERRICHROME IRON RECEPTOR-RELATED"/>
    <property type="match status" value="1"/>
</dbReference>